<evidence type="ECO:0000313" key="4">
    <source>
        <dbReference type="Proteomes" id="UP000228996"/>
    </source>
</evidence>
<dbReference type="Proteomes" id="UP000228996">
    <property type="component" value="Unassembled WGS sequence"/>
</dbReference>
<comment type="caution">
    <text evidence="3">The sequence shown here is derived from an EMBL/GenBank/DDBJ whole genome shotgun (WGS) entry which is preliminary data.</text>
</comment>
<keyword evidence="1" id="KW-0812">Transmembrane</keyword>
<dbReference type="EMBL" id="PEYO01000002">
    <property type="protein sequence ID" value="PIU03962.1"/>
    <property type="molecule type" value="Genomic_DNA"/>
</dbReference>
<feature type="transmembrane region" description="Helical" evidence="1">
    <location>
        <begin position="189"/>
        <end position="206"/>
    </location>
</feature>
<feature type="domain" description="DUF11" evidence="2">
    <location>
        <begin position="70"/>
        <end position="145"/>
    </location>
</feature>
<keyword evidence="1" id="KW-1133">Transmembrane helix</keyword>
<keyword evidence="1" id="KW-0472">Membrane</keyword>
<proteinExistence type="predicted"/>
<evidence type="ECO:0000313" key="3">
    <source>
        <dbReference type="EMBL" id="PIU03962.1"/>
    </source>
</evidence>
<protein>
    <recommendedName>
        <fullName evidence="2">DUF11 domain-containing protein</fullName>
    </recommendedName>
</protein>
<dbReference type="NCBIfam" id="TIGR01451">
    <property type="entry name" value="B_ant_repeat"/>
    <property type="match status" value="1"/>
</dbReference>
<evidence type="ECO:0000256" key="1">
    <source>
        <dbReference type="SAM" id="Phobius"/>
    </source>
</evidence>
<organism evidence="3 4">
    <name type="scientific">Candidatus Shapirobacteria bacterium CG08_land_8_20_14_0_20_39_18</name>
    <dbReference type="NCBI Taxonomy" id="1974883"/>
    <lineage>
        <taxon>Bacteria</taxon>
        <taxon>Candidatus Shapironibacteriota</taxon>
    </lineage>
</organism>
<dbReference type="InterPro" id="IPR001434">
    <property type="entry name" value="OmcB-like_DUF11"/>
</dbReference>
<dbReference type="InterPro" id="IPR047589">
    <property type="entry name" value="DUF11_rpt"/>
</dbReference>
<gene>
    <name evidence="3" type="ORF">COT44_00340</name>
</gene>
<name>A0A2M6XE84_9BACT</name>
<dbReference type="AlphaFoldDB" id="A0A2M6XE84"/>
<reference evidence="4" key="1">
    <citation type="submission" date="2017-09" db="EMBL/GenBank/DDBJ databases">
        <title>Depth-based differentiation of microbial function through sediment-hosted aquifers and enrichment of novel symbionts in the deep terrestrial subsurface.</title>
        <authorList>
            <person name="Probst A.J."/>
            <person name="Ladd B."/>
            <person name="Jarett J.K."/>
            <person name="Geller-Mcgrath D.E."/>
            <person name="Sieber C.M.K."/>
            <person name="Emerson J.B."/>
            <person name="Anantharaman K."/>
            <person name="Thomas B.C."/>
            <person name="Malmstrom R."/>
            <person name="Stieglmeier M."/>
            <person name="Klingl A."/>
            <person name="Woyke T."/>
            <person name="Ryan C.M."/>
            <person name="Banfield J.F."/>
        </authorList>
    </citation>
    <scope>NUCLEOTIDE SEQUENCE [LARGE SCALE GENOMIC DNA]</scope>
</reference>
<accession>A0A2M6XE84</accession>
<evidence type="ECO:0000259" key="2">
    <source>
        <dbReference type="Pfam" id="PF01345"/>
    </source>
</evidence>
<sequence>MKYLIKFFGLITALMVFVLLAKPVKATTVCETQYGGGETCKEVNLILVDKKVFNPDQAKFVDNLGINDLKFASGDEIRFKVIVKNISDVTLTNIKVTDILPDKLYFVDGPVSWNDREMIFTIDNLNAGESKESEIRAKVVPAAQLPANEILCRTNFAKGEVNGQSDQDTSQACFENKVLAQTTPVTGPSILPLAFLVSLMIVGLILNKKTAL</sequence>
<dbReference type="Pfam" id="PF01345">
    <property type="entry name" value="DUF11"/>
    <property type="match status" value="1"/>
</dbReference>